<dbReference type="Gene3D" id="3.40.50.720">
    <property type="entry name" value="NAD(P)-binding Rossmann-like Domain"/>
    <property type="match status" value="1"/>
</dbReference>
<evidence type="ECO:0000259" key="2">
    <source>
        <dbReference type="Pfam" id="PF01370"/>
    </source>
</evidence>
<feature type="domain" description="NAD-dependent epimerase/dehydratase" evidence="2">
    <location>
        <begin position="3"/>
        <end position="217"/>
    </location>
</feature>
<dbReference type="RefSeq" id="WP_130286010.1">
    <property type="nucleotide sequence ID" value="NZ_SGXE01000001.1"/>
</dbReference>
<evidence type="ECO:0000313" key="4">
    <source>
        <dbReference type="EMBL" id="RZT00221.1"/>
    </source>
</evidence>
<comment type="caution">
    <text evidence="4">The sequence shown here is derived from an EMBL/GenBank/DDBJ whole genome shotgun (WGS) entry which is preliminary data.</text>
</comment>
<name>A0A4Q7PK49_9FLAO</name>
<evidence type="ECO:0000256" key="1">
    <source>
        <dbReference type="ARBA" id="ARBA00009353"/>
    </source>
</evidence>
<dbReference type="InterPro" id="IPR010099">
    <property type="entry name" value="SDR39U1"/>
</dbReference>
<dbReference type="InterPro" id="IPR013549">
    <property type="entry name" value="DUF1731"/>
</dbReference>
<dbReference type="Proteomes" id="UP000292262">
    <property type="component" value="Unassembled WGS sequence"/>
</dbReference>
<keyword evidence="5" id="KW-1185">Reference proteome</keyword>
<reference evidence="4 5" key="1">
    <citation type="submission" date="2019-02" db="EMBL/GenBank/DDBJ databases">
        <title>Genomic Encyclopedia of Type Strains, Phase IV (KMG-IV): sequencing the most valuable type-strain genomes for metagenomic binning, comparative biology and taxonomic classification.</title>
        <authorList>
            <person name="Goeker M."/>
        </authorList>
    </citation>
    <scope>NUCLEOTIDE SEQUENCE [LARGE SCALE GENOMIC DNA]</scope>
    <source>
        <strain evidence="4 5">DSM 17196</strain>
    </source>
</reference>
<proteinExistence type="inferred from homology"/>
<protein>
    <recommendedName>
        <fullName evidence="6">TIGR01777 family protein</fullName>
    </recommendedName>
</protein>
<dbReference type="NCBIfam" id="TIGR01777">
    <property type="entry name" value="yfcH"/>
    <property type="match status" value="1"/>
</dbReference>
<sequence length="303" mass="33792">MRVLITGATGMIGQEVVKLCHQSGIRVNYLTTSKSKIVSEGNYQGFYWNPAKGDIDAACFDDVEVIINLVGATIAKRWTPKYRKEIINSRVQSTNLLRETLINTKHSIRQIVSASAIGIYPSSLQNYYRETSSEKDFGFLGDVVNKWEYSVEKFNALDIDVCILRIGLVLASKGGAYPKIAKPIKYGLGAVFGSGKQWQSWIHIDDLAAIFLFAVEQELIGVFNAVAPNPVTNHKLTHCTANELDKTIYLPRVPKFAMALLLGKMHRLLFDSQRVSADKIQEAGYSFIYDNLPPAVKDLVQDI</sequence>
<feature type="domain" description="DUF1731" evidence="3">
    <location>
        <begin position="253"/>
        <end position="299"/>
    </location>
</feature>
<evidence type="ECO:0008006" key="6">
    <source>
        <dbReference type="Google" id="ProtNLM"/>
    </source>
</evidence>
<dbReference type="OrthoDB" id="9801773at2"/>
<gene>
    <name evidence="4" type="ORF">EV197_1457</name>
</gene>
<dbReference type="PANTHER" id="PTHR11092">
    <property type="entry name" value="SUGAR NUCLEOTIDE EPIMERASE RELATED"/>
    <property type="match status" value="1"/>
</dbReference>
<dbReference type="InterPro" id="IPR036291">
    <property type="entry name" value="NAD(P)-bd_dom_sf"/>
</dbReference>
<dbReference type="Pfam" id="PF01370">
    <property type="entry name" value="Epimerase"/>
    <property type="match status" value="1"/>
</dbReference>
<dbReference type="SUPFAM" id="SSF51735">
    <property type="entry name" value="NAD(P)-binding Rossmann-fold domains"/>
    <property type="match status" value="1"/>
</dbReference>
<comment type="similarity">
    <text evidence="1">Belongs to the NAD(P)-dependent epimerase/dehydratase family. SDR39U1 subfamily.</text>
</comment>
<dbReference type="Pfam" id="PF08338">
    <property type="entry name" value="DUF1731"/>
    <property type="match status" value="1"/>
</dbReference>
<dbReference type="PANTHER" id="PTHR11092:SF0">
    <property type="entry name" value="EPIMERASE FAMILY PROTEIN SDR39U1"/>
    <property type="match status" value="1"/>
</dbReference>
<evidence type="ECO:0000259" key="3">
    <source>
        <dbReference type="Pfam" id="PF08338"/>
    </source>
</evidence>
<dbReference type="InterPro" id="IPR001509">
    <property type="entry name" value="Epimerase_deHydtase"/>
</dbReference>
<accession>A0A4Q7PK49</accession>
<dbReference type="AlphaFoldDB" id="A0A4Q7PK49"/>
<evidence type="ECO:0000313" key="5">
    <source>
        <dbReference type="Proteomes" id="UP000292262"/>
    </source>
</evidence>
<organism evidence="4 5">
    <name type="scientific">Aquimarina brevivitae</name>
    <dbReference type="NCBI Taxonomy" id="323412"/>
    <lineage>
        <taxon>Bacteria</taxon>
        <taxon>Pseudomonadati</taxon>
        <taxon>Bacteroidota</taxon>
        <taxon>Flavobacteriia</taxon>
        <taxon>Flavobacteriales</taxon>
        <taxon>Flavobacteriaceae</taxon>
        <taxon>Aquimarina</taxon>
    </lineage>
</organism>
<dbReference type="EMBL" id="SGXE01000001">
    <property type="protein sequence ID" value="RZT00221.1"/>
    <property type="molecule type" value="Genomic_DNA"/>
</dbReference>